<dbReference type="EMBL" id="JAAIYP010000034">
    <property type="protein sequence ID" value="NFV79775.1"/>
    <property type="molecule type" value="Genomic_DNA"/>
</dbReference>
<organism evidence="2 3">
    <name type="scientific">Magnetospirillum aberrantis SpK</name>
    <dbReference type="NCBI Taxonomy" id="908842"/>
    <lineage>
        <taxon>Bacteria</taxon>
        <taxon>Pseudomonadati</taxon>
        <taxon>Pseudomonadota</taxon>
        <taxon>Alphaproteobacteria</taxon>
        <taxon>Rhodospirillales</taxon>
        <taxon>Rhodospirillaceae</taxon>
        <taxon>Magnetospirillum</taxon>
    </lineage>
</organism>
<protein>
    <submittedName>
        <fullName evidence="2">NAD(P)-binding protein</fullName>
    </submittedName>
</protein>
<dbReference type="PANTHER" id="PTHR42923:SF47">
    <property type="entry name" value="BLR3003 PROTEIN"/>
    <property type="match status" value="1"/>
</dbReference>
<dbReference type="Pfam" id="PF01593">
    <property type="entry name" value="Amino_oxidase"/>
    <property type="match status" value="1"/>
</dbReference>
<gene>
    <name evidence="2" type="ORF">G4223_06590</name>
</gene>
<evidence type="ECO:0000313" key="3">
    <source>
        <dbReference type="Proteomes" id="UP000480684"/>
    </source>
</evidence>
<proteinExistence type="predicted"/>
<keyword evidence="3" id="KW-1185">Reference proteome</keyword>
<evidence type="ECO:0000259" key="1">
    <source>
        <dbReference type="Pfam" id="PF01593"/>
    </source>
</evidence>
<dbReference type="InterPro" id="IPR002937">
    <property type="entry name" value="Amino_oxidase"/>
</dbReference>
<dbReference type="Gene3D" id="3.50.50.60">
    <property type="entry name" value="FAD/NAD(P)-binding domain"/>
    <property type="match status" value="1"/>
</dbReference>
<comment type="caution">
    <text evidence="2">The sequence shown here is derived from an EMBL/GenBank/DDBJ whole genome shotgun (WGS) entry which is preliminary data.</text>
</comment>
<sequence length="403" mass="42639">MVSPTLHVIGAGLAGLSAAVAAARDGWRVALHEAAPMAGGRCRSFRCHLLDRALDNGSHLLLGANRNALAFAAAVGGGETLAVLPPRFPFLDVKTHRLWEVRPGRLPAGVWQTIRALGLTGIPHGQSVANRLGKTSAFAHLWKPLCEAILNTPPEQASAQLLARVLRTVFLGGHAAARPHVAAAGLSALFSAPAEATLAAHGASLRYGRRLTAIGPHVLEFDNGPVPIRDGDRAVLAVPPWVASQLLPALPPLATSSIVNLHFRLDHTAILPGGMPFLALVESLAQWLFVREDVVSVTISAAGSLVDRPAAAIAQQVWQEIAPLLQGAPQHLPPFRVIKERRATLAHTPAILRRRPGPATHLEWLFLAGDWLSAPWPCTMEAAVASGLSAARLALGRDDMSFA</sequence>
<reference evidence="2 3" key="1">
    <citation type="submission" date="2020-02" db="EMBL/GenBank/DDBJ databases">
        <authorList>
            <person name="Dziuba M."/>
            <person name="Kuznetsov B."/>
            <person name="Mardanov A."/>
            <person name="Ravin N."/>
            <person name="Grouzdev D."/>
        </authorList>
    </citation>
    <scope>NUCLEOTIDE SEQUENCE [LARGE SCALE GENOMIC DNA]</scope>
    <source>
        <strain evidence="2 3">SpK</strain>
    </source>
</reference>
<dbReference type="PANTHER" id="PTHR42923">
    <property type="entry name" value="PROTOPORPHYRINOGEN OXIDASE"/>
    <property type="match status" value="1"/>
</dbReference>
<dbReference type="AlphaFoldDB" id="A0A7C9UYB7"/>
<dbReference type="Proteomes" id="UP000480684">
    <property type="component" value="Unassembled WGS sequence"/>
</dbReference>
<dbReference type="InterPro" id="IPR036188">
    <property type="entry name" value="FAD/NAD-bd_sf"/>
</dbReference>
<dbReference type="InterPro" id="IPR050464">
    <property type="entry name" value="Zeta_carotene_desat/Oxidored"/>
</dbReference>
<accession>A0A7C9UYB7</accession>
<dbReference type="SUPFAM" id="SSF51905">
    <property type="entry name" value="FAD/NAD(P)-binding domain"/>
    <property type="match status" value="1"/>
</dbReference>
<feature type="domain" description="Amine oxidase" evidence="1">
    <location>
        <begin position="128"/>
        <end position="394"/>
    </location>
</feature>
<dbReference type="Pfam" id="PF13450">
    <property type="entry name" value="NAD_binding_8"/>
    <property type="match status" value="1"/>
</dbReference>
<name>A0A7C9UYB7_9PROT</name>
<evidence type="ECO:0000313" key="2">
    <source>
        <dbReference type="EMBL" id="NFV79775.1"/>
    </source>
</evidence>
<dbReference type="GO" id="GO:0016491">
    <property type="term" value="F:oxidoreductase activity"/>
    <property type="evidence" value="ECO:0007669"/>
    <property type="project" value="InterPro"/>
</dbReference>